<dbReference type="AlphaFoldDB" id="A0A0S1SPV3"/>
<keyword evidence="1" id="KW-0732">Signal</keyword>
<gene>
    <name evidence="2" type="ORF">PeribacterD1_0926</name>
</gene>
<name>A0A0S1SPV3_9BACT</name>
<dbReference type="STRING" id="1735162.PeribacterB2_0928"/>
<proteinExistence type="predicted"/>
<feature type="signal peptide" evidence="1">
    <location>
        <begin position="1"/>
        <end position="22"/>
    </location>
</feature>
<dbReference type="EMBL" id="CP013065">
    <property type="protein sequence ID" value="ALM13592.1"/>
    <property type="molecule type" value="Genomic_DNA"/>
</dbReference>
<protein>
    <recommendedName>
        <fullName evidence="4">Lipoprotein</fullName>
    </recommendedName>
</protein>
<accession>A0A0S1SPV3</accession>
<accession>A0A0S1ST28</accession>
<reference evidence="2 3" key="2">
    <citation type="journal article" date="2016" name="PeerJ">
        <title>Analysis of five complete genome sequences for members of the class Peribacteria in the recently recognized Peregrinibacteria bacterial phylum.</title>
        <authorList>
            <person name="Anantharaman K."/>
            <person name="Brown C.T."/>
            <person name="Burstein D."/>
            <person name="Castelle C.J."/>
            <person name="Probst A.J."/>
            <person name="Thomas B.C."/>
            <person name="Williams K.H."/>
            <person name="Banfield J.F."/>
        </authorList>
    </citation>
    <scope>NUCLEOTIDE SEQUENCE [LARGE SCALE GENOMIC DNA]</scope>
    <source>
        <strain evidence="2">RIFOXYD1_FULL_PER-ii_59_16</strain>
    </source>
</reference>
<sequence>MKRLIFLALTLLLAGCATTPPADDSANPLLGGDRDEHGCIGSAGYQWCAPKQKCLRAWEEECFASAFEALTWELAARHGDEEQQITLTMTQQTDTFARASVRFGPPGTPGGLVLAAKTNGAWSILYEGNGSVDCDALKAASFPQDMLDGICD</sequence>
<accession>A0A0S1SRF8</accession>
<evidence type="ECO:0008006" key="4">
    <source>
        <dbReference type="Google" id="ProtNLM"/>
    </source>
</evidence>
<accession>A0A0S1SWG5</accession>
<organism evidence="2 3">
    <name type="scientific">Candidatus Peribacter riflensis</name>
    <dbReference type="NCBI Taxonomy" id="1735162"/>
    <lineage>
        <taxon>Bacteria</taxon>
        <taxon>Candidatus Peregrinibacteriota</taxon>
        <taxon>Candidatus Peribacteria</taxon>
        <taxon>Candidatus Peribacterales</taxon>
        <taxon>Candidatus Peribacteraceae</taxon>
        <taxon>Candidatus Peribacter</taxon>
    </lineage>
</organism>
<feature type="chain" id="PRO_5009797871" description="Lipoprotein" evidence="1">
    <location>
        <begin position="23"/>
        <end position="152"/>
    </location>
</feature>
<dbReference type="PROSITE" id="PS51257">
    <property type="entry name" value="PROKAR_LIPOPROTEIN"/>
    <property type="match status" value="1"/>
</dbReference>
<dbReference type="KEGG" id="prf:PeribacterA2_0926"/>
<dbReference type="Proteomes" id="UP000069135">
    <property type="component" value="Chromosome"/>
</dbReference>
<evidence type="ECO:0000313" key="2">
    <source>
        <dbReference type="EMBL" id="ALM13592.1"/>
    </source>
</evidence>
<accession>A0A0S1SIY8</accession>
<reference evidence="3" key="1">
    <citation type="submission" date="2015-10" db="EMBL/GenBank/DDBJ databases">
        <title>Analysis of five complete genome sequences for members of the class Peribacteria in the recently recognized Peregrinibacteria bacterial phylum.</title>
        <authorList>
            <person name="Anantharaman K."/>
            <person name="Brown C.T."/>
            <person name="Burstein D."/>
            <person name="Castelle C.J."/>
            <person name="Probst A.J."/>
            <person name="Thomas B.C."/>
            <person name="Williams K.H."/>
            <person name="Banfield J.F."/>
        </authorList>
    </citation>
    <scope>NUCLEOTIDE SEQUENCE [LARGE SCALE GENOMIC DNA]</scope>
</reference>
<dbReference type="PATRIC" id="fig|1735161.3.peg.904"/>
<evidence type="ECO:0000256" key="1">
    <source>
        <dbReference type="SAM" id="SignalP"/>
    </source>
</evidence>
<evidence type="ECO:0000313" key="3">
    <source>
        <dbReference type="Proteomes" id="UP000069135"/>
    </source>
</evidence>